<dbReference type="SUPFAM" id="SSF56801">
    <property type="entry name" value="Acetyl-CoA synthetase-like"/>
    <property type="match status" value="1"/>
</dbReference>
<dbReference type="Proteomes" id="UP000287969">
    <property type="component" value="Chromosome"/>
</dbReference>
<accession>A0A410QEG9</accession>
<dbReference type="AlphaFoldDB" id="A0A410QEG9"/>
<evidence type="ECO:0008006" key="3">
    <source>
        <dbReference type="Google" id="ProtNLM"/>
    </source>
</evidence>
<dbReference type="EMBL" id="CP035282">
    <property type="protein sequence ID" value="QAT62365.1"/>
    <property type="molecule type" value="Genomic_DNA"/>
</dbReference>
<dbReference type="KEGG" id="spoa:EQM13_12740"/>
<organism evidence="1 2">
    <name type="scientific">Acidilutibacter cellobiosedens</name>
    <dbReference type="NCBI Taxonomy" id="2507161"/>
    <lineage>
        <taxon>Bacteria</taxon>
        <taxon>Bacillati</taxon>
        <taxon>Bacillota</taxon>
        <taxon>Tissierellia</taxon>
        <taxon>Tissierellales</taxon>
        <taxon>Acidilutibacteraceae</taxon>
        <taxon>Acidilutibacter</taxon>
    </lineage>
</organism>
<name>A0A410QEG9_9FIRM</name>
<evidence type="ECO:0000313" key="1">
    <source>
        <dbReference type="EMBL" id="QAT62365.1"/>
    </source>
</evidence>
<evidence type="ECO:0000313" key="2">
    <source>
        <dbReference type="Proteomes" id="UP000287969"/>
    </source>
</evidence>
<dbReference type="OrthoDB" id="9778383at2"/>
<dbReference type="Gene3D" id="2.30.38.10">
    <property type="entry name" value="Luciferase, Domain 3"/>
    <property type="match status" value="1"/>
</dbReference>
<reference evidence="2" key="1">
    <citation type="submission" date="2019-01" db="EMBL/GenBank/DDBJ databases">
        <title>Draft genomes of a novel of Sporanaerobacter strains.</title>
        <authorList>
            <person name="Ma S."/>
        </authorList>
    </citation>
    <scope>NUCLEOTIDE SEQUENCE [LARGE SCALE GENOMIC DNA]</scope>
    <source>
        <strain evidence="2">NJN-17</strain>
    </source>
</reference>
<proteinExistence type="predicted"/>
<sequence length="36" mass="4174">MVGYLNDDEATSKVIKDGWYYTSDLGKMDYDGYVFI</sequence>
<gene>
    <name evidence="1" type="ORF">EQM13_12740</name>
</gene>
<protein>
    <recommendedName>
        <fullName evidence="3">AMP-dependent synthetase/ligase domain-containing protein</fullName>
    </recommendedName>
</protein>
<keyword evidence="2" id="KW-1185">Reference proteome</keyword>